<dbReference type="EMBL" id="GEDV01010983">
    <property type="protein sequence ID" value="JAP77574.1"/>
    <property type="molecule type" value="Transcribed_RNA"/>
</dbReference>
<evidence type="ECO:0000256" key="1">
    <source>
        <dbReference type="SAM" id="MobiDB-lite"/>
    </source>
</evidence>
<sequence length="111" mass="12314">MYNAFCLLLVTLILLVNSGSLWKLREKQQDTPKRRYGKGMTEGSVGKLGKTEQDTAYGGYGKGMVEVPKNERCSSQKGHQCASVLEMRCNAYRKGCYCYCAIASLKLLGAF</sequence>
<feature type="signal peptide" evidence="2">
    <location>
        <begin position="1"/>
        <end position="18"/>
    </location>
</feature>
<dbReference type="AlphaFoldDB" id="A0A131YE19"/>
<evidence type="ECO:0000256" key="2">
    <source>
        <dbReference type="SAM" id="SignalP"/>
    </source>
</evidence>
<feature type="chain" id="PRO_5007284760" evidence="2">
    <location>
        <begin position="19"/>
        <end position="111"/>
    </location>
</feature>
<feature type="region of interest" description="Disordered" evidence="1">
    <location>
        <begin position="28"/>
        <end position="50"/>
    </location>
</feature>
<keyword evidence="2" id="KW-0732">Signal</keyword>
<name>A0A131YE19_RHIAP</name>
<accession>A0A131YE19</accession>
<protein>
    <submittedName>
        <fullName evidence="3">Uncharacterized protein</fullName>
    </submittedName>
</protein>
<reference evidence="3" key="1">
    <citation type="journal article" date="2016" name="Ticks Tick Borne Dis.">
        <title>De novo assembly and annotation of the salivary gland transcriptome of Rhipicephalus appendiculatus male and female ticks during blood feeding.</title>
        <authorList>
            <person name="de Castro M.H."/>
            <person name="de Klerk D."/>
            <person name="Pienaar R."/>
            <person name="Latif A.A."/>
            <person name="Rees D.J."/>
            <person name="Mans B.J."/>
        </authorList>
    </citation>
    <scope>NUCLEOTIDE SEQUENCE</scope>
    <source>
        <tissue evidence="3">Salivary glands</tissue>
    </source>
</reference>
<organism evidence="3">
    <name type="scientific">Rhipicephalus appendiculatus</name>
    <name type="common">Brown ear tick</name>
    <dbReference type="NCBI Taxonomy" id="34631"/>
    <lineage>
        <taxon>Eukaryota</taxon>
        <taxon>Metazoa</taxon>
        <taxon>Ecdysozoa</taxon>
        <taxon>Arthropoda</taxon>
        <taxon>Chelicerata</taxon>
        <taxon>Arachnida</taxon>
        <taxon>Acari</taxon>
        <taxon>Parasitiformes</taxon>
        <taxon>Ixodida</taxon>
        <taxon>Ixodoidea</taxon>
        <taxon>Ixodidae</taxon>
        <taxon>Rhipicephalinae</taxon>
        <taxon>Rhipicephalus</taxon>
        <taxon>Rhipicephalus</taxon>
    </lineage>
</organism>
<evidence type="ECO:0000313" key="3">
    <source>
        <dbReference type="EMBL" id="JAP77574.1"/>
    </source>
</evidence>
<proteinExistence type="predicted"/>